<evidence type="ECO:0000313" key="1">
    <source>
        <dbReference type="EMBL" id="MED7821749.1"/>
    </source>
</evidence>
<keyword evidence="2" id="KW-1185">Reference proteome</keyword>
<gene>
    <name evidence="1" type="ORF">VXC91_07075</name>
</gene>
<protein>
    <submittedName>
        <fullName evidence="1">Uncharacterized protein</fullName>
    </submittedName>
</protein>
<dbReference type="EMBL" id="JAYWVC010000014">
    <property type="protein sequence ID" value="MED7821749.1"/>
    <property type="molecule type" value="Genomic_DNA"/>
</dbReference>
<accession>A0ABU7FCX0</accession>
<dbReference type="Proteomes" id="UP001333996">
    <property type="component" value="Unassembled WGS sequence"/>
</dbReference>
<organism evidence="1 2">
    <name type="scientific">Streptomyces chiangmaiensis</name>
    <dbReference type="NCBI Taxonomy" id="766497"/>
    <lineage>
        <taxon>Bacteria</taxon>
        <taxon>Bacillati</taxon>
        <taxon>Actinomycetota</taxon>
        <taxon>Actinomycetes</taxon>
        <taxon>Kitasatosporales</taxon>
        <taxon>Streptomycetaceae</taxon>
        <taxon>Streptomyces</taxon>
    </lineage>
</organism>
<dbReference type="RefSeq" id="WP_329505967.1">
    <property type="nucleotide sequence ID" value="NZ_BAAAYZ010000061.1"/>
</dbReference>
<name>A0ABU7FCX0_9ACTN</name>
<comment type="caution">
    <text evidence="1">The sequence shown here is derived from an EMBL/GenBank/DDBJ whole genome shotgun (WGS) entry which is preliminary data.</text>
</comment>
<reference evidence="1" key="1">
    <citation type="submission" date="2024-01" db="EMBL/GenBank/DDBJ databases">
        <title>First draft genome sequence data of TA4-1, the type strain of Gram-positive actinobacterium Streptomyces chiangmaiensis.</title>
        <authorList>
            <person name="Yasawong M."/>
            <person name="Nantapong N."/>
        </authorList>
    </citation>
    <scope>NUCLEOTIDE SEQUENCE</scope>
    <source>
        <strain evidence="1">TA4-1</strain>
    </source>
</reference>
<evidence type="ECO:0000313" key="2">
    <source>
        <dbReference type="Proteomes" id="UP001333996"/>
    </source>
</evidence>
<proteinExistence type="predicted"/>
<sequence length="53" mass="5299">MSLATLTAEAGPAPVADAVAAVAVDGDGVEVTWAGDGARSLVRFRPMSVSLLE</sequence>